<dbReference type="GO" id="GO:0008803">
    <property type="term" value="F:bis(5'-nucleosyl)-tetraphosphatase (symmetrical) activity"/>
    <property type="evidence" value="ECO:0007669"/>
    <property type="project" value="TreeGrafter"/>
</dbReference>
<gene>
    <name evidence="2" type="ordered locus">Fleli_3052</name>
</gene>
<dbReference type="PANTHER" id="PTHR42850:SF4">
    <property type="entry name" value="ZINC-DEPENDENT ENDOPOLYPHOSPHATASE"/>
    <property type="match status" value="1"/>
</dbReference>
<proteinExistence type="predicted"/>
<dbReference type="SUPFAM" id="SSF56300">
    <property type="entry name" value="Metallo-dependent phosphatases"/>
    <property type="match status" value="1"/>
</dbReference>
<dbReference type="GO" id="GO:0005737">
    <property type="term" value="C:cytoplasm"/>
    <property type="evidence" value="ECO:0007669"/>
    <property type="project" value="TreeGrafter"/>
</dbReference>
<dbReference type="RefSeq" id="WP_014798824.1">
    <property type="nucleotide sequence ID" value="NC_018018.1"/>
</dbReference>
<dbReference type="CDD" id="cd00144">
    <property type="entry name" value="MPP_PPP_family"/>
    <property type="match status" value="1"/>
</dbReference>
<feature type="domain" description="Calcineurin-like phosphoesterase" evidence="1">
    <location>
        <begin position="19"/>
        <end position="185"/>
    </location>
</feature>
<dbReference type="Gene3D" id="3.60.21.10">
    <property type="match status" value="1"/>
</dbReference>
<dbReference type="HOGENOM" id="CLU_023125_4_2_10"/>
<dbReference type="Proteomes" id="UP000006054">
    <property type="component" value="Chromosome"/>
</dbReference>
<name>I4AN57_BERLS</name>
<dbReference type="GO" id="GO:0110154">
    <property type="term" value="P:RNA decapping"/>
    <property type="evidence" value="ECO:0007669"/>
    <property type="project" value="TreeGrafter"/>
</dbReference>
<evidence type="ECO:0000259" key="1">
    <source>
        <dbReference type="Pfam" id="PF00149"/>
    </source>
</evidence>
<dbReference type="InterPro" id="IPR029052">
    <property type="entry name" value="Metallo-depent_PP-like"/>
</dbReference>
<dbReference type="GO" id="GO:0016791">
    <property type="term" value="F:phosphatase activity"/>
    <property type="evidence" value="ECO:0007669"/>
    <property type="project" value="TreeGrafter"/>
</dbReference>
<sequence length="245" mass="28872">MAKFPIKIFNNTKQIKGRRLVIPDIHGCSFTLRALIQKINLTKEDILFFLGDYIDKGIDSKGVIDEILQLQFEGYKIFTLKGNHEQTLLESIEEYPENPLIFHRAYKLEKLLNAKGEFQEKYHIFLKNLYYYFELEDYLLVHAGFDFDAEEPFKDYDAMLWMRDVFYDKKIAKFKTIIFGHQPTTLINITNSIENNSPLICLDNGAVFYDFENKGFGHLICFDLDTKKIIIQKNLEQKRLESNLI</sequence>
<evidence type="ECO:0000313" key="3">
    <source>
        <dbReference type="Proteomes" id="UP000006054"/>
    </source>
</evidence>
<accession>I4AN57</accession>
<dbReference type="PANTHER" id="PTHR42850">
    <property type="entry name" value="METALLOPHOSPHOESTERASE"/>
    <property type="match status" value="1"/>
</dbReference>
<dbReference type="eggNOG" id="COG0639">
    <property type="taxonomic scope" value="Bacteria"/>
</dbReference>
<dbReference type="OrthoDB" id="9808081at2"/>
<dbReference type="KEGG" id="fli:Fleli_3052"/>
<evidence type="ECO:0000313" key="2">
    <source>
        <dbReference type="EMBL" id="AFM05392.1"/>
    </source>
</evidence>
<dbReference type="EMBL" id="CP003345">
    <property type="protein sequence ID" value="AFM05392.1"/>
    <property type="molecule type" value="Genomic_DNA"/>
</dbReference>
<dbReference type="AlphaFoldDB" id="I4AN57"/>
<reference evidence="3" key="1">
    <citation type="submission" date="2012-06" db="EMBL/GenBank/DDBJ databases">
        <title>The complete genome of Flexibacter litoralis DSM 6794.</title>
        <authorList>
            <person name="Lucas S."/>
            <person name="Copeland A."/>
            <person name="Lapidus A."/>
            <person name="Glavina del Rio T."/>
            <person name="Dalin E."/>
            <person name="Tice H."/>
            <person name="Bruce D."/>
            <person name="Goodwin L."/>
            <person name="Pitluck S."/>
            <person name="Peters L."/>
            <person name="Ovchinnikova G."/>
            <person name="Lu M."/>
            <person name="Kyrpides N."/>
            <person name="Mavromatis K."/>
            <person name="Ivanova N."/>
            <person name="Brettin T."/>
            <person name="Detter J.C."/>
            <person name="Han C."/>
            <person name="Larimer F."/>
            <person name="Land M."/>
            <person name="Hauser L."/>
            <person name="Markowitz V."/>
            <person name="Cheng J.-F."/>
            <person name="Hugenholtz P."/>
            <person name="Woyke T."/>
            <person name="Wu D."/>
            <person name="Spring S."/>
            <person name="Lang E."/>
            <person name="Kopitz M."/>
            <person name="Brambilla E."/>
            <person name="Klenk H.-P."/>
            <person name="Eisen J.A."/>
        </authorList>
    </citation>
    <scope>NUCLEOTIDE SEQUENCE [LARGE SCALE GENOMIC DNA]</scope>
    <source>
        <strain evidence="3">ATCC 23117 / DSM 6794 / NBRC 15988 / NCIMB 1366 / Sio-4</strain>
    </source>
</reference>
<dbReference type="InterPro" id="IPR050126">
    <property type="entry name" value="Ap4A_hydrolase"/>
</dbReference>
<dbReference type="Pfam" id="PF00149">
    <property type="entry name" value="Metallophos"/>
    <property type="match status" value="1"/>
</dbReference>
<keyword evidence="3" id="KW-1185">Reference proteome</keyword>
<organism evidence="2 3">
    <name type="scientific">Bernardetia litoralis (strain ATCC 23117 / DSM 6794 / NBRC 15988 / NCIMB 1366 / Fx l1 / Sio-4)</name>
    <name type="common">Flexibacter litoralis</name>
    <dbReference type="NCBI Taxonomy" id="880071"/>
    <lineage>
        <taxon>Bacteria</taxon>
        <taxon>Pseudomonadati</taxon>
        <taxon>Bacteroidota</taxon>
        <taxon>Cytophagia</taxon>
        <taxon>Cytophagales</taxon>
        <taxon>Bernardetiaceae</taxon>
        <taxon>Bernardetia</taxon>
    </lineage>
</organism>
<dbReference type="InterPro" id="IPR004843">
    <property type="entry name" value="Calcineurin-like_PHP"/>
</dbReference>
<protein>
    <submittedName>
        <fullName evidence="2">Putative phosphohydrolase</fullName>
    </submittedName>
</protein>
<keyword evidence="2" id="KW-0378">Hydrolase</keyword>